<organism evidence="1 2">
    <name type="scientific">Microlunatus parietis</name>
    <dbReference type="NCBI Taxonomy" id="682979"/>
    <lineage>
        <taxon>Bacteria</taxon>
        <taxon>Bacillati</taxon>
        <taxon>Actinomycetota</taxon>
        <taxon>Actinomycetes</taxon>
        <taxon>Propionibacteriales</taxon>
        <taxon>Propionibacteriaceae</taxon>
        <taxon>Microlunatus</taxon>
    </lineage>
</organism>
<keyword evidence="2" id="KW-1185">Reference proteome</keyword>
<gene>
    <name evidence="1" type="ORF">BKA15_003349</name>
</gene>
<evidence type="ECO:0000313" key="1">
    <source>
        <dbReference type="EMBL" id="NYE72020.1"/>
    </source>
</evidence>
<protein>
    <recommendedName>
        <fullName evidence="3">Transcriptional regulator, AbiEi antitoxin, Type IV TA system</fullName>
    </recommendedName>
</protein>
<accession>A0A7Y9I849</accession>
<dbReference type="RefSeq" id="WP_179752564.1">
    <property type="nucleotide sequence ID" value="NZ_JACCBU010000001.1"/>
</dbReference>
<name>A0A7Y9I849_9ACTN</name>
<dbReference type="AlphaFoldDB" id="A0A7Y9I849"/>
<proteinExistence type="predicted"/>
<dbReference type="EMBL" id="JACCBU010000001">
    <property type="protein sequence ID" value="NYE72020.1"/>
    <property type="molecule type" value="Genomic_DNA"/>
</dbReference>
<dbReference type="Proteomes" id="UP000569914">
    <property type="component" value="Unassembled WGS sequence"/>
</dbReference>
<sequence>MSEVVMARQLVAAGFRPSEIARLVRRRELIRIRRGGYVTDEPEDERERHRQLIDATLRLSRTDVVVSHLSAAALHGLPIVRNTLDRVELSRHGRSGGYVRKAVHLHAVPLTDADREVLDGRPVTTLARTAVDVARRLPERRAVSVADAALAYGMTVEQAAAAVGRLGRCTGIGRARRVLDFADGRSESVGESEGRFVMAVAGLPPPTLQYEVYDERGEFVARCDYAWPEQRTLGEFDGLIKYGRLLKPGETSSDIIVAEKLREDALRDLGWEVVRLIWADLSRPADLTARVRRAFARART</sequence>
<comment type="caution">
    <text evidence="1">The sequence shown here is derived from an EMBL/GenBank/DDBJ whole genome shotgun (WGS) entry which is preliminary data.</text>
</comment>
<evidence type="ECO:0000313" key="2">
    <source>
        <dbReference type="Proteomes" id="UP000569914"/>
    </source>
</evidence>
<evidence type="ECO:0008006" key="3">
    <source>
        <dbReference type="Google" id="ProtNLM"/>
    </source>
</evidence>
<reference evidence="1 2" key="1">
    <citation type="submission" date="2020-07" db="EMBL/GenBank/DDBJ databases">
        <title>Sequencing the genomes of 1000 actinobacteria strains.</title>
        <authorList>
            <person name="Klenk H.-P."/>
        </authorList>
    </citation>
    <scope>NUCLEOTIDE SEQUENCE [LARGE SCALE GENOMIC DNA]</scope>
    <source>
        <strain evidence="1 2">DSM 22083</strain>
    </source>
</reference>